<dbReference type="EMBL" id="CAVNYO010000036">
    <property type="protein sequence ID" value="CAK5263219.1"/>
    <property type="molecule type" value="Genomic_DNA"/>
</dbReference>
<dbReference type="SUPFAM" id="SSF53474">
    <property type="entry name" value="alpha/beta-Hydrolases"/>
    <property type="match status" value="1"/>
</dbReference>
<comment type="catalytic activity">
    <reaction evidence="6">
        <text>cutin + H2O = cutin monomers.</text>
        <dbReference type="EC" id="3.1.1.74"/>
    </reaction>
</comment>
<dbReference type="GO" id="GO:0050525">
    <property type="term" value="F:cutinase activity"/>
    <property type="evidence" value="ECO:0007669"/>
    <property type="project" value="UniProtKB-EC"/>
</dbReference>
<evidence type="ECO:0000256" key="1">
    <source>
        <dbReference type="ARBA" id="ARBA00007534"/>
    </source>
</evidence>
<dbReference type="Pfam" id="PF01083">
    <property type="entry name" value="Cutinase"/>
    <property type="match status" value="1"/>
</dbReference>
<protein>
    <recommendedName>
        <fullName evidence="2">cutinase</fullName>
        <ecNumber evidence="2">3.1.1.74</ecNumber>
    </recommendedName>
</protein>
<feature type="region of interest" description="Disordered" evidence="7">
    <location>
        <begin position="175"/>
        <end position="233"/>
    </location>
</feature>
<feature type="region of interest" description="Disordered" evidence="7">
    <location>
        <begin position="272"/>
        <end position="309"/>
    </location>
</feature>
<evidence type="ECO:0000256" key="7">
    <source>
        <dbReference type="SAM" id="MobiDB-lite"/>
    </source>
</evidence>
<gene>
    <name evidence="8" type="ORF">MYCIT1_LOCUS2545</name>
</gene>
<feature type="compositionally biased region" description="Low complexity" evidence="7">
    <location>
        <begin position="277"/>
        <end position="292"/>
    </location>
</feature>
<proteinExistence type="inferred from homology"/>
<accession>A0AAD2GSL3</accession>
<dbReference type="InterPro" id="IPR029058">
    <property type="entry name" value="AB_hydrolase_fold"/>
</dbReference>
<evidence type="ECO:0000313" key="8">
    <source>
        <dbReference type="EMBL" id="CAK5263219.1"/>
    </source>
</evidence>
<reference evidence="8" key="1">
    <citation type="submission" date="2023-11" db="EMBL/GenBank/DDBJ databases">
        <authorList>
            <person name="De Vega J J."/>
            <person name="De Vega J J."/>
        </authorList>
    </citation>
    <scope>NUCLEOTIDE SEQUENCE</scope>
</reference>
<dbReference type="GO" id="GO:0016052">
    <property type="term" value="P:carbohydrate catabolic process"/>
    <property type="evidence" value="ECO:0007669"/>
    <property type="project" value="TreeGrafter"/>
</dbReference>
<dbReference type="InterPro" id="IPR000675">
    <property type="entry name" value="Cutinase/axe"/>
</dbReference>
<keyword evidence="4" id="KW-0378">Hydrolase</keyword>
<dbReference type="Proteomes" id="UP001295794">
    <property type="component" value="Unassembled WGS sequence"/>
</dbReference>
<comment type="caution">
    <text evidence="8">The sequence shown here is derived from an EMBL/GenBank/DDBJ whole genome shotgun (WGS) entry which is preliminary data.</text>
</comment>
<dbReference type="InterPro" id="IPR011150">
    <property type="entry name" value="Cutinase_monf"/>
</dbReference>
<dbReference type="AlphaFoldDB" id="A0AAD2GSL3"/>
<dbReference type="Gene3D" id="3.40.50.1820">
    <property type="entry name" value="alpha/beta hydrolase"/>
    <property type="match status" value="1"/>
</dbReference>
<dbReference type="SMART" id="SM01110">
    <property type="entry name" value="Cutinase"/>
    <property type="match status" value="1"/>
</dbReference>
<feature type="compositionally biased region" description="Basic residues" evidence="7">
    <location>
        <begin position="211"/>
        <end position="224"/>
    </location>
</feature>
<keyword evidence="3" id="KW-0732">Signal</keyword>
<evidence type="ECO:0000256" key="5">
    <source>
        <dbReference type="ARBA" id="ARBA00023157"/>
    </source>
</evidence>
<keyword evidence="5" id="KW-1015">Disulfide bond</keyword>
<feature type="compositionally biased region" description="Basic residues" evidence="7">
    <location>
        <begin position="183"/>
        <end position="204"/>
    </location>
</feature>
<feature type="non-terminal residue" evidence="8">
    <location>
        <position position="1"/>
    </location>
</feature>
<evidence type="ECO:0000313" key="9">
    <source>
        <dbReference type="Proteomes" id="UP001295794"/>
    </source>
</evidence>
<dbReference type="GO" id="GO:0005576">
    <property type="term" value="C:extracellular region"/>
    <property type="evidence" value="ECO:0007669"/>
    <property type="project" value="InterPro"/>
</dbReference>
<keyword evidence="9" id="KW-1185">Reference proteome</keyword>
<evidence type="ECO:0000256" key="2">
    <source>
        <dbReference type="ARBA" id="ARBA00013095"/>
    </source>
</evidence>
<evidence type="ECO:0000256" key="4">
    <source>
        <dbReference type="ARBA" id="ARBA00022801"/>
    </source>
</evidence>
<dbReference type="PANTHER" id="PTHR48250:SF1">
    <property type="entry name" value="CUTINASE"/>
    <property type="match status" value="1"/>
</dbReference>
<evidence type="ECO:0000256" key="3">
    <source>
        <dbReference type="ARBA" id="ARBA00022729"/>
    </source>
</evidence>
<dbReference type="EC" id="3.1.1.74" evidence="2"/>
<dbReference type="PANTHER" id="PTHR48250">
    <property type="entry name" value="CUTINASE 2-RELATED"/>
    <property type="match status" value="1"/>
</dbReference>
<organism evidence="8 9">
    <name type="scientific">Mycena citricolor</name>
    <dbReference type="NCBI Taxonomy" id="2018698"/>
    <lineage>
        <taxon>Eukaryota</taxon>
        <taxon>Fungi</taxon>
        <taxon>Dikarya</taxon>
        <taxon>Basidiomycota</taxon>
        <taxon>Agaricomycotina</taxon>
        <taxon>Agaricomycetes</taxon>
        <taxon>Agaricomycetidae</taxon>
        <taxon>Agaricales</taxon>
        <taxon>Marasmiineae</taxon>
        <taxon>Mycenaceae</taxon>
        <taxon>Mycena</taxon>
    </lineage>
</organism>
<name>A0AAD2GSL3_9AGAR</name>
<evidence type="ECO:0000256" key="6">
    <source>
        <dbReference type="ARBA" id="ARBA00034045"/>
    </source>
</evidence>
<comment type="similarity">
    <text evidence="1">Belongs to the cutinase family.</text>
</comment>
<sequence length="309" mass="34378">MLWHTHGRRAHAPRARCADVRRVGLSPPGAPAPTLTARRVFFARGTTEPAPIGTLVGPPLAAALQRALRAKGNLTLAFAGVAYAADVLGFLEGGDPQGARAMANDLTSAASACPRSAALVTAGYSQGGQLVHNSARLLSPAVQARISAAVIFVRLPVPESQNELTLLRRRATRQRIRGERRQRVAHARRVPRRRRHLPARRPRPRAPPDVRRRHPERGGVHRRQGVNNSGRRNKKKWELARCRIFISLFQNPVMCRYEALALIERRLEVAYRPQSRTKSIPPSTSIPPNNKITTEHNINGYKQHENKKR</sequence>